<name>A0A235F667_9BACL</name>
<evidence type="ECO:0000259" key="3">
    <source>
        <dbReference type="Pfam" id="PF13240"/>
    </source>
</evidence>
<dbReference type="Proteomes" id="UP000215059">
    <property type="component" value="Unassembled WGS sequence"/>
</dbReference>
<dbReference type="InterPro" id="IPR026870">
    <property type="entry name" value="Zinc_ribbon_dom"/>
</dbReference>
<dbReference type="SUPFAM" id="SSF54427">
    <property type="entry name" value="NTF2-like"/>
    <property type="match status" value="1"/>
</dbReference>
<evidence type="ECO:0000256" key="2">
    <source>
        <dbReference type="SAM" id="Phobius"/>
    </source>
</evidence>
<keyword evidence="2" id="KW-1133">Transmembrane helix</keyword>
<dbReference type="OrthoDB" id="2971050at2"/>
<comment type="caution">
    <text evidence="4">The sequence shown here is derived from an EMBL/GenBank/DDBJ whole genome shotgun (WGS) entry which is preliminary data.</text>
</comment>
<evidence type="ECO:0000313" key="4">
    <source>
        <dbReference type="EMBL" id="OYD56709.1"/>
    </source>
</evidence>
<dbReference type="RefSeq" id="WP_094253724.1">
    <property type="nucleotide sequence ID" value="NZ_JBHLXL010000002.1"/>
</dbReference>
<dbReference type="EMBL" id="NOII01000011">
    <property type="protein sequence ID" value="OYD56709.1"/>
    <property type="molecule type" value="Genomic_DNA"/>
</dbReference>
<sequence length="183" mass="20624">MVHCKSCGKEVPESARFCSHCGAERTITEEHGTQQSEQQVITDTPRNDYPSSKEKAVTIFKKVPWYGWIAAILLIGFLVNSMMVNSPKDVVEAFFDAMEDKDMEEAGKYVHPSIPWDENNDAEDIPDNAEIDILAIEEEIDGNRAEVNVKLEMTPKPIYGSGRDETTIELKKVDGDWLIVDMD</sequence>
<organism evidence="4 5">
    <name type="scientific">Fictibacillus aquaticus</name>
    <dbReference type="NCBI Taxonomy" id="2021314"/>
    <lineage>
        <taxon>Bacteria</taxon>
        <taxon>Bacillati</taxon>
        <taxon>Bacillota</taxon>
        <taxon>Bacilli</taxon>
        <taxon>Bacillales</taxon>
        <taxon>Fictibacillaceae</taxon>
        <taxon>Fictibacillus</taxon>
    </lineage>
</organism>
<keyword evidence="2" id="KW-0472">Membrane</keyword>
<keyword evidence="5" id="KW-1185">Reference proteome</keyword>
<evidence type="ECO:0000256" key="1">
    <source>
        <dbReference type="SAM" id="MobiDB-lite"/>
    </source>
</evidence>
<gene>
    <name evidence="4" type="ORF">CGZ90_17015</name>
</gene>
<accession>A0A235F667</accession>
<evidence type="ECO:0000313" key="5">
    <source>
        <dbReference type="Proteomes" id="UP000215059"/>
    </source>
</evidence>
<feature type="domain" description="Zinc-ribbon" evidence="3">
    <location>
        <begin position="3"/>
        <end position="24"/>
    </location>
</feature>
<dbReference type="Pfam" id="PF13240">
    <property type="entry name" value="Zn_Ribbon_1"/>
    <property type="match status" value="1"/>
</dbReference>
<reference evidence="4 5" key="1">
    <citation type="submission" date="2017-07" db="EMBL/GenBank/DDBJ databases">
        <title>Fictibacillus sp. nov. GDSW-R2A3 Genome sequencing and assembly.</title>
        <authorList>
            <person name="Mayilraj S."/>
        </authorList>
    </citation>
    <scope>NUCLEOTIDE SEQUENCE [LARGE SCALE GENOMIC DNA]</scope>
    <source>
        <strain evidence="4 5">GDSW-R2A3</strain>
    </source>
</reference>
<feature type="transmembrane region" description="Helical" evidence="2">
    <location>
        <begin position="65"/>
        <end position="84"/>
    </location>
</feature>
<protein>
    <recommendedName>
        <fullName evidence="3">Zinc-ribbon domain-containing protein</fullName>
    </recommendedName>
</protein>
<keyword evidence="2" id="KW-0812">Transmembrane</keyword>
<dbReference type="InterPro" id="IPR032710">
    <property type="entry name" value="NTF2-like_dom_sf"/>
</dbReference>
<proteinExistence type="predicted"/>
<feature type="region of interest" description="Disordered" evidence="1">
    <location>
        <begin position="29"/>
        <end position="48"/>
    </location>
</feature>
<dbReference type="AlphaFoldDB" id="A0A235F667"/>
<feature type="compositionally biased region" description="Polar residues" evidence="1">
    <location>
        <begin position="33"/>
        <end position="44"/>
    </location>
</feature>